<dbReference type="Proteomes" id="UP000808038">
    <property type="component" value="Unassembled WGS sequence"/>
</dbReference>
<dbReference type="EMBL" id="JAAOCX010000001">
    <property type="protein sequence ID" value="MBJ7631531.1"/>
    <property type="molecule type" value="Genomic_DNA"/>
</dbReference>
<dbReference type="SUPFAM" id="SSF102712">
    <property type="entry name" value="JAB1/MPN domain"/>
    <property type="match status" value="1"/>
</dbReference>
<dbReference type="InterPro" id="IPR037518">
    <property type="entry name" value="MPN"/>
</dbReference>
<reference evidence="9" key="1">
    <citation type="submission" date="2020-02" db="EMBL/GenBank/DDBJ databases">
        <authorList>
            <person name="Fontana A."/>
            <person name="Patrone V."/>
            <person name="Morelli L."/>
        </authorList>
    </citation>
    <scope>NUCLEOTIDE SEQUENCE</scope>
    <source>
        <strain evidence="8">CCUG 30943</strain>
        <strain evidence="9">CCUG 43002</strain>
    </source>
</reference>
<keyword evidence="4" id="KW-0378">Hydrolase</keyword>
<evidence type="ECO:0000256" key="2">
    <source>
        <dbReference type="ARBA" id="ARBA00022670"/>
    </source>
</evidence>
<dbReference type="OrthoDB" id="9804482at2"/>
<evidence type="ECO:0000256" key="1">
    <source>
        <dbReference type="ARBA" id="ARBA00010243"/>
    </source>
</evidence>
<dbReference type="Proteomes" id="UP000728106">
    <property type="component" value="Unassembled WGS sequence"/>
</dbReference>
<evidence type="ECO:0000256" key="3">
    <source>
        <dbReference type="ARBA" id="ARBA00022723"/>
    </source>
</evidence>
<evidence type="ECO:0000256" key="4">
    <source>
        <dbReference type="ARBA" id="ARBA00022801"/>
    </source>
</evidence>
<dbReference type="PROSITE" id="PS50249">
    <property type="entry name" value="MPN"/>
    <property type="match status" value="1"/>
</dbReference>
<evidence type="ECO:0000256" key="6">
    <source>
        <dbReference type="ARBA" id="ARBA00023049"/>
    </source>
</evidence>
<dbReference type="GO" id="GO:0006508">
    <property type="term" value="P:proteolysis"/>
    <property type="evidence" value="ECO:0007669"/>
    <property type="project" value="UniProtKB-KW"/>
</dbReference>
<evidence type="ECO:0000256" key="5">
    <source>
        <dbReference type="ARBA" id="ARBA00022833"/>
    </source>
</evidence>
<protein>
    <submittedName>
        <fullName evidence="9">JAB domain-containing protein</fullName>
    </submittedName>
</protein>
<keyword evidence="3" id="KW-0479">Metal-binding</keyword>
<proteinExistence type="inferred from homology"/>
<dbReference type="GeneID" id="57978454"/>
<gene>
    <name evidence="9" type="ORF">HAU20_01295</name>
    <name evidence="8" type="ORF">HAU43_00180</name>
</gene>
<evidence type="ECO:0000259" key="7">
    <source>
        <dbReference type="PROSITE" id="PS50249"/>
    </source>
</evidence>
<keyword evidence="6" id="KW-0482">Metalloprotease</keyword>
<dbReference type="Gene3D" id="3.40.140.10">
    <property type="entry name" value="Cytidine Deaminase, domain 2"/>
    <property type="match status" value="1"/>
</dbReference>
<keyword evidence="5" id="KW-0862">Zinc</keyword>
<feature type="domain" description="MPN" evidence="7">
    <location>
        <begin position="4"/>
        <end position="126"/>
    </location>
</feature>
<dbReference type="AlphaFoldDB" id="A0A0R2F9H3"/>
<dbReference type="GO" id="GO:0046872">
    <property type="term" value="F:metal ion binding"/>
    <property type="evidence" value="ECO:0007669"/>
    <property type="project" value="UniProtKB-KW"/>
</dbReference>
<comment type="caution">
    <text evidence="9">The sequence shown here is derived from an EMBL/GenBank/DDBJ whole genome shotgun (WGS) entry which is preliminary data.</text>
</comment>
<dbReference type="InterPro" id="IPR001405">
    <property type="entry name" value="UPF0758"/>
</dbReference>
<organism evidence="9 10">
    <name type="scientific">Weissella confusa</name>
    <name type="common">Lactobacillus confusus</name>
    <dbReference type="NCBI Taxonomy" id="1583"/>
    <lineage>
        <taxon>Bacteria</taxon>
        <taxon>Bacillati</taxon>
        <taxon>Bacillota</taxon>
        <taxon>Bacilli</taxon>
        <taxon>Lactobacillales</taxon>
        <taxon>Lactobacillaceae</taxon>
        <taxon>Weissella</taxon>
    </lineage>
</organism>
<dbReference type="Pfam" id="PF04002">
    <property type="entry name" value="RadC"/>
    <property type="match status" value="1"/>
</dbReference>
<evidence type="ECO:0000313" key="8">
    <source>
        <dbReference type="EMBL" id="MBJ7631531.1"/>
    </source>
</evidence>
<keyword evidence="10" id="KW-1185">Reference proteome</keyword>
<evidence type="ECO:0000313" key="10">
    <source>
        <dbReference type="Proteomes" id="UP000728106"/>
    </source>
</evidence>
<dbReference type="CDD" id="cd08071">
    <property type="entry name" value="MPN_DUF2466"/>
    <property type="match status" value="1"/>
</dbReference>
<dbReference type="InterPro" id="IPR025657">
    <property type="entry name" value="RadC_JAB"/>
</dbReference>
<comment type="similarity">
    <text evidence="1">Belongs to the UPF0758 family.</text>
</comment>
<reference evidence="9 10" key="2">
    <citation type="journal article" date="2021" name="Int. J. Food Microbiol.">
        <title>Safety demonstration of a microbial species for use in the food chain: Weissella confusa.</title>
        <authorList>
            <person name="Bourdichon F."/>
            <person name="Patrone V."/>
            <person name="Fontana A."/>
            <person name="Milani G."/>
            <person name="Morelli L."/>
        </authorList>
    </citation>
    <scope>NUCLEOTIDE SEQUENCE [LARGE SCALE GENOMIC DNA]</scope>
    <source>
        <strain evidence="8">CCUG 30943</strain>
        <strain evidence="9 10">CCUG 43002</strain>
    </source>
</reference>
<sequence>MLQTIKSVADLGNYLASKYGDRPQESCWLIAVNTQLRVLEIQQVAQGTLDGVAIHPRDIFRRLVALNAYGFILVHNHPSGNLKASLADRLFMRQLAYCSTLMQVHFFDFMIIGSGGFVSLRATGELPKIGLETLYDLWTDANKL</sequence>
<dbReference type="GO" id="GO:0008237">
    <property type="term" value="F:metallopeptidase activity"/>
    <property type="evidence" value="ECO:0007669"/>
    <property type="project" value="UniProtKB-KW"/>
</dbReference>
<dbReference type="EMBL" id="JAAOCP010000001">
    <property type="protein sequence ID" value="MBJ7638058.1"/>
    <property type="molecule type" value="Genomic_DNA"/>
</dbReference>
<accession>A0A0R2F9H3</accession>
<dbReference type="PANTHER" id="PTHR30471">
    <property type="entry name" value="DNA REPAIR PROTEIN RADC"/>
    <property type="match status" value="1"/>
</dbReference>
<dbReference type="RefSeq" id="WP_003608180.1">
    <property type="nucleotide sequence ID" value="NZ_ALXH01000132.1"/>
</dbReference>
<name>A0A0R2F9H3_WEICO</name>
<dbReference type="PANTHER" id="PTHR30471:SF3">
    <property type="entry name" value="UPF0758 PROTEIN YEES-RELATED"/>
    <property type="match status" value="1"/>
</dbReference>
<keyword evidence="2" id="KW-0645">Protease</keyword>
<dbReference type="InterPro" id="IPR020891">
    <property type="entry name" value="UPF0758_CS"/>
</dbReference>
<dbReference type="PROSITE" id="PS01302">
    <property type="entry name" value="UPF0758"/>
    <property type="match status" value="1"/>
</dbReference>
<evidence type="ECO:0000313" key="9">
    <source>
        <dbReference type="EMBL" id="MBJ7638058.1"/>
    </source>
</evidence>